<accession>A0A1M3KYP3</accession>
<dbReference type="PANTHER" id="PTHR18964">
    <property type="entry name" value="ROK (REPRESSOR, ORF, KINASE) FAMILY"/>
    <property type="match status" value="1"/>
</dbReference>
<organism evidence="2 3">
    <name type="scientific">Candidatus Kapaibacterium thiocyanatum</name>
    <dbReference type="NCBI Taxonomy" id="1895771"/>
    <lineage>
        <taxon>Bacteria</taxon>
        <taxon>Pseudomonadati</taxon>
        <taxon>Candidatus Kapaibacteriota</taxon>
        <taxon>Candidatus Kapaibacteriia</taxon>
        <taxon>Candidatus Kapaibacteriales</taxon>
        <taxon>Candidatus Kapaibacteriaceae</taxon>
        <taxon>Candidatus Kapaibacterium</taxon>
    </lineage>
</organism>
<dbReference type="Pfam" id="PF00480">
    <property type="entry name" value="ROK"/>
    <property type="match status" value="1"/>
</dbReference>
<sequence>MDTMGLSAANELFAGIDVGGTAIKYGIVDAHGQIVRQGTIPTKAELGVEATVASIVDVAQALCSSTPRVASLGIGVPGVVHPETYVVQNPPNLPGWDIVPLRDIVQQAVPVPVSIANDANAAAIAEAMAGAGRELADFLYVTLGTGIGGGVIMNHRLHTGPFGDAGEIGHIIVDIHERPTPEQIDKGLSFRAGTMEEMIGRHGVLASWTRLSGRTGDDVEDISAFARNGDETALRCLGHVGTVLGTGLASALAVLGMVEVVIGGGIAQAHPILLEATLETIRRRAIPTISRRITIRPATFGTTSGLVGAAMIGKYGRIFAA</sequence>
<dbReference type="STRING" id="1895771.BGO89_06410"/>
<evidence type="ECO:0000256" key="1">
    <source>
        <dbReference type="ARBA" id="ARBA00006479"/>
    </source>
</evidence>
<dbReference type="SUPFAM" id="SSF53067">
    <property type="entry name" value="Actin-like ATPase domain"/>
    <property type="match status" value="1"/>
</dbReference>
<dbReference type="InterPro" id="IPR043129">
    <property type="entry name" value="ATPase_NBD"/>
</dbReference>
<dbReference type="PANTHER" id="PTHR18964:SF149">
    <property type="entry name" value="BIFUNCTIONAL UDP-N-ACETYLGLUCOSAMINE 2-EPIMERASE_N-ACETYLMANNOSAMINE KINASE"/>
    <property type="match status" value="1"/>
</dbReference>
<evidence type="ECO:0000313" key="3">
    <source>
        <dbReference type="Proteomes" id="UP000184233"/>
    </source>
</evidence>
<evidence type="ECO:0008006" key="4">
    <source>
        <dbReference type="Google" id="ProtNLM"/>
    </source>
</evidence>
<comment type="caution">
    <text evidence="2">The sequence shown here is derived from an EMBL/GenBank/DDBJ whole genome shotgun (WGS) entry which is preliminary data.</text>
</comment>
<gene>
    <name evidence="2" type="ORF">BGO89_06410</name>
</gene>
<comment type="similarity">
    <text evidence="1">Belongs to the ROK (NagC/XylR) family.</text>
</comment>
<dbReference type="Proteomes" id="UP000184233">
    <property type="component" value="Unassembled WGS sequence"/>
</dbReference>
<evidence type="ECO:0000313" key="2">
    <source>
        <dbReference type="EMBL" id="OJX57603.1"/>
    </source>
</evidence>
<dbReference type="Gene3D" id="3.30.420.40">
    <property type="match status" value="2"/>
</dbReference>
<protein>
    <recommendedName>
        <fullName evidence="4">Sugar kinase</fullName>
    </recommendedName>
</protein>
<dbReference type="InterPro" id="IPR000600">
    <property type="entry name" value="ROK"/>
</dbReference>
<dbReference type="AlphaFoldDB" id="A0A1M3KYP3"/>
<name>A0A1M3KYP3_9BACT</name>
<dbReference type="InterPro" id="IPR049874">
    <property type="entry name" value="ROK_cs"/>
</dbReference>
<dbReference type="PROSITE" id="PS01125">
    <property type="entry name" value="ROK"/>
    <property type="match status" value="1"/>
</dbReference>
<reference evidence="2 3" key="1">
    <citation type="submission" date="2016-09" db="EMBL/GenBank/DDBJ databases">
        <title>Genome-resolved meta-omics ties microbial dynamics to process performance in biotechnology for thiocyanate degradation.</title>
        <authorList>
            <person name="Kantor R.S."/>
            <person name="Huddy R.J."/>
            <person name="Iyer R."/>
            <person name="Thomas B.C."/>
            <person name="Brown C.T."/>
            <person name="Anantharaman K."/>
            <person name="Tringe S."/>
            <person name="Hettich R.L."/>
            <person name="Harrison S.T."/>
            <person name="Banfield J.F."/>
        </authorList>
    </citation>
    <scope>NUCLEOTIDE SEQUENCE [LARGE SCALE GENOMIC DNA]</scope>
    <source>
        <strain evidence="2">59-99</strain>
    </source>
</reference>
<proteinExistence type="inferred from homology"/>
<dbReference type="EMBL" id="MKVH01000021">
    <property type="protein sequence ID" value="OJX57603.1"/>
    <property type="molecule type" value="Genomic_DNA"/>
</dbReference>